<evidence type="ECO:0000256" key="3">
    <source>
        <dbReference type="ARBA" id="ARBA00022723"/>
    </source>
</evidence>
<dbReference type="EMBL" id="MIGC01001745">
    <property type="protein sequence ID" value="PHJ22284.1"/>
    <property type="molecule type" value="Genomic_DNA"/>
</dbReference>
<gene>
    <name evidence="8" type="ORF">CSUI_003869</name>
</gene>
<keyword evidence="4" id="KW-0677">Repeat</keyword>
<dbReference type="GO" id="GO:0016460">
    <property type="term" value="C:myosin II complex"/>
    <property type="evidence" value="ECO:0007669"/>
    <property type="project" value="TreeGrafter"/>
</dbReference>
<dbReference type="SMART" id="SM00054">
    <property type="entry name" value="EFh"/>
    <property type="match status" value="2"/>
</dbReference>
<feature type="domain" description="EF-hand" evidence="7">
    <location>
        <begin position="14"/>
        <end position="49"/>
    </location>
</feature>
<dbReference type="CDD" id="cd00051">
    <property type="entry name" value="EFh"/>
    <property type="match status" value="1"/>
</dbReference>
<name>A0A2C6L3F5_9APIC</name>
<evidence type="ECO:0000256" key="6">
    <source>
        <dbReference type="ARBA" id="ARBA00022990"/>
    </source>
</evidence>
<dbReference type="FunFam" id="1.10.238.10:FF:000178">
    <property type="entry name" value="Calmodulin-2 A"/>
    <property type="match status" value="1"/>
</dbReference>
<keyword evidence="3" id="KW-0479">Metal-binding</keyword>
<protein>
    <recommendedName>
        <fullName evidence="2">Calmodulin</fullName>
    </recommendedName>
</protein>
<sequence>MTEVDGVIYQLTETQVNTFRTAFNLFDKDEDGRIQFSEFGKIFRSVGQNPSEEMIRELIQVFDPEKGAGSFTFTDFLKICESPHFQDPVKEEKILESFREFDKDATGTITILELRYILQQLGERLSDEEADELIDWAQKAQDVLVQEGVLNYEQLTKELMDKDPNILS</sequence>
<dbReference type="InterPro" id="IPR011992">
    <property type="entry name" value="EF-hand-dom_pair"/>
</dbReference>
<dbReference type="Proteomes" id="UP000221165">
    <property type="component" value="Unassembled WGS sequence"/>
</dbReference>
<dbReference type="OrthoDB" id="26525at2759"/>
<comment type="similarity">
    <text evidence="1">Belongs to the centrin family.</text>
</comment>
<dbReference type="Pfam" id="PF13499">
    <property type="entry name" value="EF-hand_7"/>
    <property type="match status" value="2"/>
</dbReference>
<dbReference type="RefSeq" id="XP_067923961.1">
    <property type="nucleotide sequence ID" value="XM_068064064.1"/>
</dbReference>
<evidence type="ECO:0000256" key="5">
    <source>
        <dbReference type="ARBA" id="ARBA00022837"/>
    </source>
</evidence>
<dbReference type="VEuPathDB" id="ToxoDB:CSUI_003869"/>
<dbReference type="GO" id="GO:0005509">
    <property type="term" value="F:calcium ion binding"/>
    <property type="evidence" value="ECO:0007669"/>
    <property type="project" value="InterPro"/>
</dbReference>
<dbReference type="GeneID" id="94427275"/>
<proteinExistence type="inferred from homology"/>
<comment type="caution">
    <text evidence="8">The sequence shown here is derived from an EMBL/GenBank/DDBJ whole genome shotgun (WGS) entry which is preliminary data.</text>
</comment>
<keyword evidence="6" id="KW-0007">Acetylation</keyword>
<evidence type="ECO:0000256" key="2">
    <source>
        <dbReference type="ARBA" id="ARBA00020786"/>
    </source>
</evidence>
<dbReference type="AlphaFoldDB" id="A0A2C6L3F5"/>
<organism evidence="8 9">
    <name type="scientific">Cystoisospora suis</name>
    <dbReference type="NCBI Taxonomy" id="483139"/>
    <lineage>
        <taxon>Eukaryota</taxon>
        <taxon>Sar</taxon>
        <taxon>Alveolata</taxon>
        <taxon>Apicomplexa</taxon>
        <taxon>Conoidasida</taxon>
        <taxon>Coccidia</taxon>
        <taxon>Eucoccidiorida</taxon>
        <taxon>Eimeriorina</taxon>
        <taxon>Sarcocystidae</taxon>
        <taxon>Cystoisospora</taxon>
    </lineage>
</organism>
<dbReference type="InterPro" id="IPR002048">
    <property type="entry name" value="EF_hand_dom"/>
</dbReference>
<reference evidence="8 9" key="1">
    <citation type="journal article" date="2017" name="Int. J. Parasitol.">
        <title>The genome of the protozoan parasite Cystoisospora suis and a reverse vaccinology approach to identify vaccine candidates.</title>
        <authorList>
            <person name="Palmieri N."/>
            <person name="Shrestha A."/>
            <person name="Ruttkowski B."/>
            <person name="Beck T."/>
            <person name="Vogl C."/>
            <person name="Tomley F."/>
            <person name="Blake D.P."/>
            <person name="Joachim A."/>
        </authorList>
    </citation>
    <scope>NUCLEOTIDE SEQUENCE [LARGE SCALE GENOMIC DNA]</scope>
    <source>
        <strain evidence="8 9">Wien I</strain>
    </source>
</reference>
<feature type="domain" description="EF-hand" evidence="7">
    <location>
        <begin position="89"/>
        <end position="124"/>
    </location>
</feature>
<accession>A0A2C6L3F5</accession>
<dbReference type="SUPFAM" id="SSF47473">
    <property type="entry name" value="EF-hand"/>
    <property type="match status" value="1"/>
</dbReference>
<evidence type="ECO:0000313" key="8">
    <source>
        <dbReference type="EMBL" id="PHJ22284.1"/>
    </source>
</evidence>
<dbReference type="PANTHER" id="PTHR23048:SF0">
    <property type="entry name" value="CALMODULIN LIKE 3"/>
    <property type="match status" value="1"/>
</dbReference>
<dbReference type="PROSITE" id="PS50222">
    <property type="entry name" value="EF_HAND_2"/>
    <property type="match status" value="2"/>
</dbReference>
<dbReference type="InterPro" id="IPR050230">
    <property type="entry name" value="CALM/Myosin/TropC-like"/>
</dbReference>
<evidence type="ECO:0000256" key="1">
    <source>
        <dbReference type="ARBA" id="ARBA00005253"/>
    </source>
</evidence>
<keyword evidence="9" id="KW-1185">Reference proteome</keyword>
<dbReference type="InterPro" id="IPR018247">
    <property type="entry name" value="EF_Hand_1_Ca_BS"/>
</dbReference>
<dbReference type="Gene3D" id="1.10.238.10">
    <property type="entry name" value="EF-hand"/>
    <property type="match status" value="2"/>
</dbReference>
<evidence type="ECO:0000259" key="7">
    <source>
        <dbReference type="PROSITE" id="PS50222"/>
    </source>
</evidence>
<evidence type="ECO:0000313" key="9">
    <source>
        <dbReference type="Proteomes" id="UP000221165"/>
    </source>
</evidence>
<keyword evidence="5" id="KW-0106">Calcium</keyword>
<evidence type="ECO:0000256" key="4">
    <source>
        <dbReference type="ARBA" id="ARBA00022737"/>
    </source>
</evidence>
<dbReference type="PROSITE" id="PS00018">
    <property type="entry name" value="EF_HAND_1"/>
    <property type="match status" value="2"/>
</dbReference>
<dbReference type="PANTHER" id="PTHR23048">
    <property type="entry name" value="MYOSIN LIGHT CHAIN 1, 3"/>
    <property type="match status" value="1"/>
</dbReference>